<sequence>MPEDFKPNAVTELLGRSRQGDAAARSRLMALVYGQLKELASRHMRGEGPVPAMQTTELVHEAYLQMFSGQVPDWPDRRHFFSYASTVMRHLLVAQARQRLSQKRGGDLLRVSLSHVAHQPRDSELVALDQALSRLAAIDARKSDIIVMRFFGGLSIDEICAVTELSPATIHAEIKAARGWLFQAIEGP</sequence>
<evidence type="ECO:0000259" key="5">
    <source>
        <dbReference type="Pfam" id="PF07638"/>
    </source>
</evidence>
<comment type="similarity">
    <text evidence="1">Belongs to the sigma-70 factor family. ECF subfamily.</text>
</comment>
<dbReference type="PANTHER" id="PTHR43133:SF39">
    <property type="entry name" value="SIMILAR TO RNA POLYMERASE SIGMA-E FACTOR"/>
    <property type="match status" value="1"/>
</dbReference>
<dbReference type="NCBIfam" id="TIGR02999">
    <property type="entry name" value="Sig-70_X6"/>
    <property type="match status" value="1"/>
</dbReference>
<evidence type="ECO:0000313" key="7">
    <source>
        <dbReference type="Proteomes" id="UP001431449"/>
    </source>
</evidence>
<dbReference type="SUPFAM" id="SSF88659">
    <property type="entry name" value="Sigma3 and sigma4 domains of RNA polymerase sigma factors"/>
    <property type="match status" value="1"/>
</dbReference>
<dbReference type="InterPro" id="IPR013325">
    <property type="entry name" value="RNA_pol_sigma_r2"/>
</dbReference>
<evidence type="ECO:0000256" key="3">
    <source>
        <dbReference type="ARBA" id="ARBA00023082"/>
    </source>
</evidence>
<comment type="caution">
    <text evidence="6">The sequence shown here is derived from an EMBL/GenBank/DDBJ whole genome shotgun (WGS) entry which is preliminary data.</text>
</comment>
<proteinExistence type="inferred from homology"/>
<protein>
    <submittedName>
        <fullName evidence="6">ECF-type sigma factor</fullName>
    </submittedName>
</protein>
<evidence type="ECO:0000256" key="2">
    <source>
        <dbReference type="ARBA" id="ARBA00023015"/>
    </source>
</evidence>
<feature type="domain" description="RNA polymerase sigma-70 ECF-like HTH" evidence="5">
    <location>
        <begin position="9"/>
        <end position="185"/>
    </location>
</feature>
<dbReference type="InterPro" id="IPR013324">
    <property type="entry name" value="RNA_pol_sigma_r3/r4-like"/>
</dbReference>
<keyword evidence="2" id="KW-0805">Transcription regulation</keyword>
<dbReference type="EMBL" id="JALNMH010000001">
    <property type="protein sequence ID" value="MCK7592178.1"/>
    <property type="molecule type" value="Genomic_DNA"/>
</dbReference>
<dbReference type="RefSeq" id="WP_248204188.1">
    <property type="nucleotide sequence ID" value="NZ_JALNMH010000001.1"/>
</dbReference>
<dbReference type="Gene3D" id="1.10.1740.10">
    <property type="match status" value="1"/>
</dbReference>
<dbReference type="Pfam" id="PF07638">
    <property type="entry name" value="Sigma70_ECF"/>
    <property type="match status" value="1"/>
</dbReference>
<gene>
    <name evidence="6" type="ORF">M0G41_00675</name>
</gene>
<reference evidence="6" key="1">
    <citation type="submission" date="2022-04" db="EMBL/GenBank/DDBJ databases">
        <title>Lysobacter sp. CAU 1642 isolated from sea sand.</title>
        <authorList>
            <person name="Kim W."/>
        </authorList>
    </citation>
    <scope>NUCLEOTIDE SEQUENCE</scope>
    <source>
        <strain evidence="6">CAU 1642</strain>
    </source>
</reference>
<dbReference type="InterPro" id="IPR053812">
    <property type="entry name" value="HTH_Sigma70_ECF-like"/>
</dbReference>
<evidence type="ECO:0000313" key="6">
    <source>
        <dbReference type="EMBL" id="MCK7592178.1"/>
    </source>
</evidence>
<dbReference type="Gene3D" id="1.10.10.10">
    <property type="entry name" value="Winged helix-like DNA-binding domain superfamily/Winged helix DNA-binding domain"/>
    <property type="match status" value="1"/>
</dbReference>
<accession>A0ABT0GCA2</accession>
<dbReference type="Proteomes" id="UP001431449">
    <property type="component" value="Unassembled WGS sequence"/>
</dbReference>
<dbReference type="InterPro" id="IPR011517">
    <property type="entry name" value="RNA_pol_sigma70_ECF-like"/>
</dbReference>
<keyword evidence="7" id="KW-1185">Reference proteome</keyword>
<keyword evidence="4" id="KW-0804">Transcription</keyword>
<evidence type="ECO:0000256" key="4">
    <source>
        <dbReference type="ARBA" id="ARBA00023163"/>
    </source>
</evidence>
<dbReference type="InterPro" id="IPR014284">
    <property type="entry name" value="RNA_pol_sigma-70_dom"/>
</dbReference>
<organism evidence="6 7">
    <name type="scientific">Pseudomarimonas salicorniae</name>
    <dbReference type="NCBI Taxonomy" id="2933270"/>
    <lineage>
        <taxon>Bacteria</taxon>
        <taxon>Pseudomonadati</taxon>
        <taxon>Pseudomonadota</taxon>
        <taxon>Gammaproteobacteria</taxon>
        <taxon>Lysobacterales</taxon>
        <taxon>Lysobacteraceae</taxon>
        <taxon>Pseudomarimonas</taxon>
    </lineage>
</organism>
<evidence type="ECO:0000256" key="1">
    <source>
        <dbReference type="ARBA" id="ARBA00010641"/>
    </source>
</evidence>
<dbReference type="SUPFAM" id="SSF88946">
    <property type="entry name" value="Sigma2 domain of RNA polymerase sigma factors"/>
    <property type="match status" value="1"/>
</dbReference>
<name>A0ABT0GCA2_9GAMM</name>
<dbReference type="PANTHER" id="PTHR43133">
    <property type="entry name" value="RNA POLYMERASE ECF-TYPE SIGMA FACTO"/>
    <property type="match status" value="1"/>
</dbReference>
<keyword evidence="3" id="KW-0731">Sigma factor</keyword>
<dbReference type="NCBIfam" id="TIGR02937">
    <property type="entry name" value="sigma70-ECF"/>
    <property type="match status" value="1"/>
</dbReference>
<dbReference type="InterPro" id="IPR039425">
    <property type="entry name" value="RNA_pol_sigma-70-like"/>
</dbReference>
<dbReference type="InterPro" id="IPR036388">
    <property type="entry name" value="WH-like_DNA-bd_sf"/>
</dbReference>